<dbReference type="PANTHER" id="PTHR44170">
    <property type="entry name" value="PROTEIN SIDEKICK"/>
    <property type="match status" value="1"/>
</dbReference>
<dbReference type="PROSITE" id="PS50853">
    <property type="entry name" value="FN3"/>
    <property type="match status" value="5"/>
</dbReference>
<comment type="function">
    <text evidence="15">Neural cell adhesion molecule involved in the dynamics of cell adhesion and in the generation of transmembrane signals at tyrosine kinase receptors. During brain development, critical in multiple processes, including neuronal migration, axonal growth and fasciculation, and synaptogenesis. In the mature brain, plays a role in the dynamics of neuronal structure and function, including synaptic plasticity.</text>
</comment>
<evidence type="ECO:0000256" key="17">
    <source>
        <dbReference type="SAM" id="MobiDB-lite"/>
    </source>
</evidence>
<dbReference type="FunFam" id="2.60.40.10:FF:000347">
    <property type="entry name" value="Neuronal cell adhesion molecule"/>
    <property type="match status" value="1"/>
</dbReference>
<evidence type="ECO:0000256" key="15">
    <source>
        <dbReference type="ARBA" id="ARBA00060042"/>
    </source>
</evidence>
<dbReference type="SUPFAM" id="SSF49265">
    <property type="entry name" value="Fibronectin type III"/>
    <property type="match status" value="3"/>
</dbReference>
<dbReference type="SMART" id="SM00408">
    <property type="entry name" value="IGc2"/>
    <property type="match status" value="5"/>
</dbReference>
<evidence type="ECO:0000256" key="9">
    <source>
        <dbReference type="ARBA" id="ARBA00022989"/>
    </source>
</evidence>
<evidence type="ECO:0000256" key="12">
    <source>
        <dbReference type="ARBA" id="ARBA00023180"/>
    </source>
</evidence>
<dbReference type="GO" id="GO:0098609">
    <property type="term" value="P:cell-cell adhesion"/>
    <property type="evidence" value="ECO:0007669"/>
    <property type="project" value="TreeGrafter"/>
</dbReference>
<dbReference type="PROSITE" id="PS50835">
    <property type="entry name" value="IG_LIKE"/>
    <property type="match status" value="5"/>
</dbReference>
<organism evidence="21 22">
    <name type="scientific">Bagarius yarrelli</name>
    <name type="common">Goonch</name>
    <name type="synonym">Bagrus yarrelli</name>
    <dbReference type="NCBI Taxonomy" id="175774"/>
    <lineage>
        <taxon>Eukaryota</taxon>
        <taxon>Metazoa</taxon>
        <taxon>Chordata</taxon>
        <taxon>Craniata</taxon>
        <taxon>Vertebrata</taxon>
        <taxon>Euteleostomi</taxon>
        <taxon>Actinopterygii</taxon>
        <taxon>Neopterygii</taxon>
        <taxon>Teleostei</taxon>
        <taxon>Ostariophysi</taxon>
        <taxon>Siluriformes</taxon>
        <taxon>Sisoridae</taxon>
        <taxon>Sisorinae</taxon>
        <taxon>Bagarius</taxon>
    </lineage>
</organism>
<dbReference type="InterPro" id="IPR036116">
    <property type="entry name" value="FN3_sf"/>
</dbReference>
<evidence type="ECO:0000259" key="20">
    <source>
        <dbReference type="PROSITE" id="PS50853"/>
    </source>
</evidence>
<dbReference type="InterPro" id="IPR026966">
    <property type="entry name" value="Neurofascin/L1/NrCAM_C"/>
</dbReference>
<feature type="domain" description="Fibronectin type-III" evidence="20">
    <location>
        <begin position="978"/>
        <end position="1064"/>
    </location>
</feature>
<keyword evidence="14" id="KW-0393">Immunoglobulin domain</keyword>
<feature type="domain" description="Ig-like" evidence="19">
    <location>
        <begin position="19"/>
        <end position="110"/>
    </location>
</feature>
<evidence type="ECO:0000256" key="14">
    <source>
        <dbReference type="ARBA" id="ARBA00023319"/>
    </source>
</evidence>
<dbReference type="Pfam" id="PF13882">
    <property type="entry name" value="Bravo_FIGEY"/>
    <property type="match status" value="1"/>
</dbReference>
<evidence type="ECO:0000256" key="11">
    <source>
        <dbReference type="ARBA" id="ARBA00023157"/>
    </source>
</evidence>
<dbReference type="OrthoDB" id="6244967at2759"/>
<dbReference type="Proteomes" id="UP000319801">
    <property type="component" value="Unassembled WGS sequence"/>
</dbReference>
<evidence type="ECO:0000256" key="10">
    <source>
        <dbReference type="ARBA" id="ARBA00023136"/>
    </source>
</evidence>
<dbReference type="PANTHER" id="PTHR44170:SF36">
    <property type="entry name" value="L1 CELL ADHESION MOLECULE"/>
    <property type="match status" value="1"/>
</dbReference>
<dbReference type="InterPro" id="IPR003599">
    <property type="entry name" value="Ig_sub"/>
</dbReference>
<reference evidence="21 22" key="1">
    <citation type="journal article" date="2019" name="Genome Biol. Evol.">
        <title>Whole-Genome Sequencing of the Giant Devil Catfish, Bagarius yarrelli.</title>
        <authorList>
            <person name="Jiang W."/>
            <person name="Lv Y."/>
            <person name="Cheng L."/>
            <person name="Yang K."/>
            <person name="Chao B."/>
            <person name="Wang X."/>
            <person name="Li Y."/>
            <person name="Pan X."/>
            <person name="You X."/>
            <person name="Zhang Y."/>
            <person name="Yang J."/>
            <person name="Li J."/>
            <person name="Zhang X."/>
            <person name="Liu S."/>
            <person name="Sun C."/>
            <person name="Yang J."/>
            <person name="Shi Q."/>
        </authorList>
    </citation>
    <scope>NUCLEOTIDE SEQUENCE [LARGE SCALE GENOMIC DNA]</scope>
    <source>
        <strain evidence="21">JWS20170419001</strain>
        <tissue evidence="21">Muscle</tissue>
    </source>
</reference>
<dbReference type="FunFam" id="2.60.40.10:FF:000028">
    <property type="entry name" value="Neuronal cell adhesion molecule"/>
    <property type="match status" value="1"/>
</dbReference>
<evidence type="ECO:0000256" key="4">
    <source>
        <dbReference type="ARBA" id="ARBA00022475"/>
    </source>
</evidence>
<sequence>MKNGNLYCASTAASEISHLGITVQPESIIAFSSDDIILKCEATGNPPPKFRWVKDGVEFNPTSIFGVITSLDSGSFTVKDASIHQFNGNYSCLASNELGTAVSNQVHVITEDTPPIQREKKEEKKVEEGRLRHIQQSERVTQGRDGNLYFAHVTFEDSRSDYTCNVQFLGAGIIVAKEPISLKVMPSNSLRNRRPQMMRPNGAQSNYLVLRGQTLELECIVQGHPTPSIQWVRKDGALSESRTSKEDFDRLLRFTNISERDDGEYQCIANNSQGIVTHTYTVSVEAAPYWIKEPTSELYAPGETVMLDCQADGIPSPEVTWSINGNPLSEIDPDPRRTVNGGVLRLRDVVLSDTAVYQCTASNKHDTILINTHVVIIVLPPQILTEDSLLYRVTEGKTIRLQCMTFGSPRPKVTWERETWDSVMSNSKMNQLSNGTLEISDVTHNDTGLYTCSVVGDKLSITAELEVLNRTIIVNPPQDLYIQKGKTATFTCQYLIDSNLGAPQILWRKTKKKLDESFDVDKYIIDETELIINDVQDEDEGAYGCEVITSLDMAEASGRLTVVDRPDPPSMLQITEPGVQSVTLLWVPGDNHKSPILEYVVEVEETGTETEDWEEFVRVSGDTLRTSLPLKPFLSYRFRVIAINRIGKSDPSLPSGTYTTPAARPSSNPEGVRSESHDPDTLVITWKEMDRRDFNGPDFRYNVMWRKVVGSGPSWHSNFTTSPPFVVMDVGDFSAFDIKVQAVNELGEGPEPKSTIGYSGEDDPLEAPLNVGLIVLNSTTIKVTWAPVDRETVRGHLMGYKIHLAYYGSCSKHHHHKCSRGEGEPLNEAVVTTGPDEEKKELGGLRPYSAYSVTVSVFNSKGDGPESEARDFHTPEGVPGPPSSLILFSPSETEITLHWTPPSQENGILSGYIIQYQELDNVDSPMQVEKIDDPKMQQITIKDLDRHSRYRFYLRGRTAAGQGLAITKVGETTLDGAPPQNITFSAGETSVNISWVFPERQRNVGFHIHYLRKNGRGGWMQSEKVNTSQSFYTLQGLQPGSHYRLRFVFNNGTFRETDIKTEGTGWFIGLISALVLLLLILLLLCFIKRSKGGKYSVKDKEEGQVDSESRPMKDETFGEYSDNEEKRTASQPSLCDDSKLCSDDGLDDYGNSHSVHTKVTMDESLASQYSGVRDMSEMERHDSSPVKPAATNNGLPNSAADLD</sequence>
<feature type="domain" description="Ig-like" evidence="19">
    <location>
        <begin position="470"/>
        <end position="561"/>
    </location>
</feature>
<keyword evidence="11" id="KW-1015">Disulfide bond</keyword>
<evidence type="ECO:0000256" key="2">
    <source>
        <dbReference type="ARBA" id="ARBA00004624"/>
    </source>
</evidence>
<evidence type="ECO:0000256" key="6">
    <source>
        <dbReference type="ARBA" id="ARBA00022729"/>
    </source>
</evidence>
<keyword evidence="13" id="KW-0966">Cell projection</keyword>
<feature type="domain" description="Ig-like" evidence="19">
    <location>
        <begin position="195"/>
        <end position="283"/>
    </location>
</feature>
<keyword evidence="12" id="KW-0325">Glycoprotein</keyword>
<dbReference type="InterPro" id="IPR003961">
    <property type="entry name" value="FN3_dom"/>
</dbReference>
<keyword evidence="5 18" id="KW-0812">Transmembrane</keyword>
<dbReference type="SMART" id="SM00060">
    <property type="entry name" value="FN3"/>
    <property type="match status" value="5"/>
</dbReference>
<evidence type="ECO:0000256" key="18">
    <source>
        <dbReference type="SAM" id="Phobius"/>
    </source>
</evidence>
<feature type="compositionally biased region" description="Basic and acidic residues" evidence="17">
    <location>
        <begin position="1174"/>
        <end position="1184"/>
    </location>
</feature>
<dbReference type="FunFam" id="2.60.40.10:FF:000078">
    <property type="entry name" value="Neuronal cell adhesion molecule"/>
    <property type="match status" value="1"/>
</dbReference>
<gene>
    <name evidence="21" type="ORF">Baya_10363</name>
</gene>
<dbReference type="InterPro" id="IPR003598">
    <property type="entry name" value="Ig_sub2"/>
</dbReference>
<dbReference type="SMART" id="SM00409">
    <property type="entry name" value="IG"/>
    <property type="match status" value="5"/>
</dbReference>
<evidence type="ECO:0000256" key="1">
    <source>
        <dbReference type="ARBA" id="ARBA00004251"/>
    </source>
</evidence>
<feature type="domain" description="Fibronectin type-III" evidence="20">
    <location>
        <begin position="881"/>
        <end position="976"/>
    </location>
</feature>
<feature type="compositionally biased region" description="Basic and acidic residues" evidence="17">
    <location>
        <begin position="863"/>
        <end position="874"/>
    </location>
</feature>
<name>A0A556UYU5_BAGYA</name>
<comment type="caution">
    <text evidence="21">The sequence shown here is derived from an EMBL/GenBank/DDBJ whole genome shotgun (WGS) entry which is preliminary data.</text>
</comment>
<dbReference type="FunFam" id="2.60.40.10:FF:000367">
    <property type="entry name" value="Neural cell adhesion molecule L1-like protein"/>
    <property type="match status" value="1"/>
</dbReference>
<feature type="compositionally biased region" description="Polar residues" evidence="17">
    <location>
        <begin position="652"/>
        <end position="669"/>
    </location>
</feature>
<proteinExistence type="inferred from homology"/>
<evidence type="ECO:0000259" key="19">
    <source>
        <dbReference type="PROSITE" id="PS50835"/>
    </source>
</evidence>
<evidence type="ECO:0000256" key="13">
    <source>
        <dbReference type="ARBA" id="ARBA00023273"/>
    </source>
</evidence>
<dbReference type="GO" id="GO:0030426">
    <property type="term" value="C:growth cone"/>
    <property type="evidence" value="ECO:0007669"/>
    <property type="project" value="UniProtKB-SubCell"/>
</dbReference>
<evidence type="ECO:0000313" key="21">
    <source>
        <dbReference type="EMBL" id="TSP79489.1"/>
    </source>
</evidence>
<feature type="domain" description="Fibronectin type-III" evidence="20">
    <location>
        <begin position="568"/>
        <end position="663"/>
    </location>
</feature>
<keyword evidence="8" id="KW-0130">Cell adhesion</keyword>
<dbReference type="CDD" id="cd00063">
    <property type="entry name" value="FN3"/>
    <property type="match status" value="5"/>
</dbReference>
<keyword evidence="10 18" id="KW-0472">Membrane</keyword>
<keyword evidence="4" id="KW-1003">Cell membrane</keyword>
<feature type="compositionally biased region" description="Basic and acidic residues" evidence="17">
    <location>
        <begin position="1097"/>
        <end position="1116"/>
    </location>
</feature>
<feature type="domain" description="Fibronectin type-III" evidence="20">
    <location>
        <begin position="665"/>
        <end position="762"/>
    </location>
</feature>
<feature type="region of interest" description="Disordered" evidence="17">
    <location>
        <begin position="651"/>
        <end position="678"/>
    </location>
</feature>
<dbReference type="EMBL" id="VCAZ01000079">
    <property type="protein sequence ID" value="TSP79489.1"/>
    <property type="molecule type" value="Genomic_DNA"/>
</dbReference>
<evidence type="ECO:0000256" key="7">
    <source>
        <dbReference type="ARBA" id="ARBA00022737"/>
    </source>
</evidence>
<dbReference type="Pfam" id="PF07679">
    <property type="entry name" value="I-set"/>
    <property type="match status" value="2"/>
</dbReference>
<keyword evidence="7" id="KW-0677">Repeat</keyword>
<dbReference type="InterPro" id="IPR013783">
    <property type="entry name" value="Ig-like_fold"/>
</dbReference>
<dbReference type="SUPFAM" id="SSF48726">
    <property type="entry name" value="Immunoglobulin"/>
    <property type="match status" value="5"/>
</dbReference>
<keyword evidence="22" id="KW-1185">Reference proteome</keyword>
<feature type="domain" description="Ig-like" evidence="19">
    <location>
        <begin position="288"/>
        <end position="371"/>
    </location>
</feature>
<dbReference type="Gene3D" id="2.60.40.10">
    <property type="entry name" value="Immunoglobulins"/>
    <property type="match status" value="11"/>
</dbReference>
<evidence type="ECO:0000256" key="8">
    <source>
        <dbReference type="ARBA" id="ARBA00022889"/>
    </source>
</evidence>
<dbReference type="InterPro" id="IPR013098">
    <property type="entry name" value="Ig_I-set"/>
</dbReference>
<feature type="domain" description="Ig-like" evidence="19">
    <location>
        <begin position="381"/>
        <end position="462"/>
    </location>
</feature>
<dbReference type="FunFam" id="2.60.40.10:FF:000005">
    <property type="entry name" value="Neuronal cell adhesion molecule"/>
    <property type="match status" value="1"/>
</dbReference>
<feature type="region of interest" description="Disordered" evidence="17">
    <location>
        <begin position="1152"/>
        <end position="1203"/>
    </location>
</feature>
<protein>
    <recommendedName>
        <fullName evidence="16">Neural cell adhesion molecule L1</fullName>
    </recommendedName>
</protein>
<keyword evidence="9 18" id="KW-1133">Transmembrane helix</keyword>
<comment type="subcellular location">
    <subcellularLocation>
        <location evidence="1">Cell membrane</location>
        <topology evidence="1">Single-pass type I membrane protein</topology>
    </subcellularLocation>
    <subcellularLocation>
        <location evidence="2">Cell projection</location>
        <location evidence="2">Growth cone</location>
    </subcellularLocation>
</comment>
<evidence type="ECO:0000256" key="3">
    <source>
        <dbReference type="ARBA" id="ARBA00008588"/>
    </source>
</evidence>
<dbReference type="AlphaFoldDB" id="A0A556UYU5"/>
<accession>A0A556UYU5</accession>
<feature type="region of interest" description="Disordered" evidence="17">
    <location>
        <begin position="1097"/>
        <end position="1135"/>
    </location>
</feature>
<dbReference type="InterPro" id="IPR036179">
    <property type="entry name" value="Ig-like_dom_sf"/>
</dbReference>
<evidence type="ECO:0000256" key="16">
    <source>
        <dbReference type="ARBA" id="ARBA00074488"/>
    </source>
</evidence>
<dbReference type="GO" id="GO:0005886">
    <property type="term" value="C:plasma membrane"/>
    <property type="evidence" value="ECO:0007669"/>
    <property type="project" value="UniProtKB-SubCell"/>
</dbReference>
<comment type="similarity">
    <text evidence="3">Belongs to the immunoglobulin superfamily. L1/neurofascin/NgCAM family.</text>
</comment>
<evidence type="ECO:0000313" key="22">
    <source>
        <dbReference type="Proteomes" id="UP000319801"/>
    </source>
</evidence>
<evidence type="ECO:0000256" key="5">
    <source>
        <dbReference type="ARBA" id="ARBA00022692"/>
    </source>
</evidence>
<dbReference type="Pfam" id="PF13927">
    <property type="entry name" value="Ig_3"/>
    <property type="match status" value="3"/>
</dbReference>
<feature type="transmembrane region" description="Helical" evidence="18">
    <location>
        <begin position="1065"/>
        <end position="1087"/>
    </location>
</feature>
<feature type="domain" description="Fibronectin type-III" evidence="20">
    <location>
        <begin position="767"/>
        <end position="877"/>
    </location>
</feature>
<feature type="region of interest" description="Disordered" evidence="17">
    <location>
        <begin position="862"/>
        <end position="882"/>
    </location>
</feature>
<dbReference type="FunFam" id="2.60.40.10:FF:000057">
    <property type="entry name" value="neural cell adhesion molecule L1"/>
    <property type="match status" value="1"/>
</dbReference>
<dbReference type="Pfam" id="PF00041">
    <property type="entry name" value="fn3"/>
    <property type="match status" value="4"/>
</dbReference>
<dbReference type="InterPro" id="IPR007110">
    <property type="entry name" value="Ig-like_dom"/>
</dbReference>
<keyword evidence="6" id="KW-0732">Signal</keyword>